<feature type="transmembrane region" description="Helical" evidence="1">
    <location>
        <begin position="175"/>
        <end position="195"/>
    </location>
</feature>
<dbReference type="InterPro" id="IPR003839">
    <property type="entry name" value="7TM_GPCR_serpentine_rcpt_Sru"/>
</dbReference>
<keyword evidence="3" id="KW-1185">Reference proteome</keyword>
<feature type="transmembrane region" description="Helical" evidence="1">
    <location>
        <begin position="44"/>
        <end position="65"/>
    </location>
</feature>
<keyword evidence="1" id="KW-0472">Membrane</keyword>
<dbReference type="eggNOG" id="ENOG502TGVZ">
    <property type="taxonomic scope" value="Eukaryota"/>
</dbReference>
<feature type="transmembrane region" description="Helical" evidence="1">
    <location>
        <begin position="509"/>
        <end position="528"/>
    </location>
</feature>
<dbReference type="Pfam" id="PF10322">
    <property type="entry name" value="7TM_GPCR_Sru"/>
    <property type="match status" value="2"/>
</dbReference>
<keyword evidence="1" id="KW-1133">Transmembrane helix</keyword>
<feature type="transmembrane region" description="Helical" evidence="1">
    <location>
        <begin position="126"/>
        <end position="154"/>
    </location>
</feature>
<evidence type="ECO:0000313" key="2">
    <source>
        <dbReference type="EMBL" id="EGT31503.1"/>
    </source>
</evidence>
<evidence type="ECO:0000256" key="1">
    <source>
        <dbReference type="SAM" id="Phobius"/>
    </source>
</evidence>
<dbReference type="InParanoid" id="G0NHX9"/>
<dbReference type="Proteomes" id="UP000008068">
    <property type="component" value="Unassembled WGS sequence"/>
</dbReference>
<dbReference type="PANTHER" id="PTHR47516">
    <property type="entry name" value="SERPENTINE RECEPTOR, CLASS U-RELATED"/>
    <property type="match status" value="1"/>
</dbReference>
<dbReference type="PANTHER" id="PTHR47516:SF2">
    <property type="entry name" value="SERPENTINE RECEPTOR CLASS GAMMA"/>
    <property type="match status" value="1"/>
</dbReference>
<proteinExistence type="predicted"/>
<reference evidence="3" key="1">
    <citation type="submission" date="2011-07" db="EMBL/GenBank/DDBJ databases">
        <authorList>
            <consortium name="Caenorhabditis brenneri Sequencing and Analysis Consortium"/>
            <person name="Wilson R.K."/>
        </authorList>
    </citation>
    <scope>NUCLEOTIDE SEQUENCE [LARGE SCALE GENOMIC DNA]</scope>
    <source>
        <strain evidence="3">PB2801</strain>
    </source>
</reference>
<protein>
    <submittedName>
        <fullName evidence="2">Uncharacterized protein</fullName>
    </submittedName>
</protein>
<dbReference type="HOGENOM" id="CLU_467131_0_0_1"/>
<dbReference type="EMBL" id="GL379886">
    <property type="protein sequence ID" value="EGT31503.1"/>
    <property type="molecule type" value="Genomic_DNA"/>
</dbReference>
<name>G0NHX9_CAEBE</name>
<feature type="transmembrane region" description="Helical" evidence="1">
    <location>
        <begin position="331"/>
        <end position="353"/>
    </location>
</feature>
<sequence>MQFWNFLLIIADFAMFRIPYTTIFTEYCASENPQVLLKTIVFTYFWATYASQLFTVLFCVLRVAILYSISENVTEKLIKICPPVIITFGLLCALPHYSGAGYCTQLAKPYDFGAILIISEYHVSNFYVMFFNFCMYLSVTVIITILTTMMLLKIRRNKSIGNARSSQQNAKVEKTLTETMIIMLIPLIFSMLIMIGEISRNPTFSYILLARPVFLDARVHLATCYFYWTHPIFKKMQPQLSVSIIHNSNPNVKKISPQGFSKMSTATPLSSRSIMDVPEFVNYDFHFNWIFLYVIVMVCYSIPPILIFLRIAYLFLFDIEKIKNHSLRSEIIYSFLLMQFFNILFVVADFALFRIPSTSVLTSYCAAQNPQLLLKTIVFMYFWTIYCNQLFTVLFCGLRVFILYSASNRTTGRMIKVLPPLIIIFGLLAAFPHYSQDGFCLYLMEPFIFGSIIITSKFHASSSYAIPFNLFLVAITISILTILMLIKVKKKKSISTSRSSNQTRKVERTLTGTMTILLFPLIASMLIATAEIFTIPSFHFILLIRPLFLVARVHFATCYFYWTHPVFKHQKSTVPSVSRNFSSPTLKIVK</sequence>
<dbReference type="FunCoup" id="G0NHX9">
    <property type="interactions" value="2"/>
</dbReference>
<feature type="transmembrane region" description="Helical" evidence="1">
    <location>
        <begin position="380"/>
        <end position="402"/>
    </location>
</feature>
<organism evidence="3">
    <name type="scientific">Caenorhabditis brenneri</name>
    <name type="common">Nematode worm</name>
    <dbReference type="NCBI Taxonomy" id="135651"/>
    <lineage>
        <taxon>Eukaryota</taxon>
        <taxon>Metazoa</taxon>
        <taxon>Ecdysozoa</taxon>
        <taxon>Nematoda</taxon>
        <taxon>Chromadorea</taxon>
        <taxon>Rhabditida</taxon>
        <taxon>Rhabditina</taxon>
        <taxon>Rhabditomorpha</taxon>
        <taxon>Rhabditoidea</taxon>
        <taxon>Rhabditidae</taxon>
        <taxon>Peloderinae</taxon>
        <taxon>Caenorhabditis</taxon>
    </lineage>
</organism>
<keyword evidence="1" id="KW-0812">Transmembrane</keyword>
<feature type="transmembrane region" description="Helical" evidence="1">
    <location>
        <begin position="290"/>
        <end position="319"/>
    </location>
</feature>
<gene>
    <name evidence="2" type="ORF">CAEBREN_11263</name>
</gene>
<dbReference type="AlphaFoldDB" id="G0NHX9"/>
<accession>G0NHX9</accession>
<feature type="transmembrane region" description="Helical" evidence="1">
    <location>
        <begin position="414"/>
        <end position="434"/>
    </location>
</feature>
<feature type="transmembrane region" description="Helical" evidence="1">
    <location>
        <begin position="77"/>
        <end position="97"/>
    </location>
</feature>
<evidence type="ECO:0000313" key="3">
    <source>
        <dbReference type="Proteomes" id="UP000008068"/>
    </source>
</evidence>
<feature type="transmembrane region" description="Helical" evidence="1">
    <location>
        <begin position="466"/>
        <end position="488"/>
    </location>
</feature>
<dbReference type="SUPFAM" id="SSF81321">
    <property type="entry name" value="Family A G protein-coupled receptor-like"/>
    <property type="match status" value="1"/>
</dbReference>
<feature type="transmembrane region" description="Helical" evidence="1">
    <location>
        <begin position="540"/>
        <end position="562"/>
    </location>
</feature>
<dbReference type="Gene3D" id="1.20.1070.10">
    <property type="entry name" value="Rhodopsin 7-helix transmembrane proteins"/>
    <property type="match status" value="1"/>
</dbReference>